<proteinExistence type="predicted"/>
<dbReference type="AlphaFoldDB" id="A0A1G2DI24"/>
<accession>A0A1G2DI24</accession>
<name>A0A1G2DI24_9BACT</name>
<reference evidence="2 3" key="1">
    <citation type="journal article" date="2016" name="Nat. Commun.">
        <title>Thousands of microbial genomes shed light on interconnected biogeochemical processes in an aquifer system.</title>
        <authorList>
            <person name="Anantharaman K."/>
            <person name="Brown C.T."/>
            <person name="Hug L.A."/>
            <person name="Sharon I."/>
            <person name="Castelle C.J."/>
            <person name="Probst A.J."/>
            <person name="Thomas B.C."/>
            <person name="Singh A."/>
            <person name="Wilkins M.J."/>
            <person name="Karaoz U."/>
            <person name="Brodie E.L."/>
            <person name="Williams K.H."/>
            <person name="Hubbard S.S."/>
            <person name="Banfield J.F."/>
        </authorList>
    </citation>
    <scope>NUCLEOTIDE SEQUENCE [LARGE SCALE GENOMIC DNA]</scope>
</reference>
<evidence type="ECO:0000313" key="3">
    <source>
        <dbReference type="Proteomes" id="UP000178636"/>
    </source>
</evidence>
<feature type="transmembrane region" description="Helical" evidence="1">
    <location>
        <begin position="112"/>
        <end position="129"/>
    </location>
</feature>
<sequence>MQIIALARDYLLWHYSAAYLDIIYIARNFLWFFNHFFALLDILKSLFSPFKRLKEEPVNIIRRPGEFFGNLFVNLIMRIVGFVLRTMLIMVALSVFVAVVVFLIAFLFLWTALPALVVYIFISGITYFFT</sequence>
<dbReference type="Proteomes" id="UP000178636">
    <property type="component" value="Unassembled WGS sequence"/>
</dbReference>
<evidence type="ECO:0000256" key="1">
    <source>
        <dbReference type="SAM" id="Phobius"/>
    </source>
</evidence>
<dbReference type="STRING" id="1798664.A3C93_04805"/>
<feature type="transmembrane region" description="Helical" evidence="1">
    <location>
        <begin position="82"/>
        <end position="106"/>
    </location>
</feature>
<protein>
    <submittedName>
        <fullName evidence="2">Uncharacterized protein</fullName>
    </submittedName>
</protein>
<keyword evidence="1" id="KW-1133">Transmembrane helix</keyword>
<keyword evidence="1" id="KW-0472">Membrane</keyword>
<comment type="caution">
    <text evidence="2">The sequence shown here is derived from an EMBL/GenBank/DDBJ whole genome shotgun (WGS) entry which is preliminary data.</text>
</comment>
<dbReference type="EMBL" id="MHLO01000018">
    <property type="protein sequence ID" value="OGZ12468.1"/>
    <property type="molecule type" value="Genomic_DNA"/>
</dbReference>
<organism evidence="2 3">
    <name type="scientific">Candidatus Lloydbacteria bacterium RIFCSPHIGHO2_02_FULL_54_17</name>
    <dbReference type="NCBI Taxonomy" id="1798664"/>
    <lineage>
        <taxon>Bacteria</taxon>
        <taxon>Candidatus Lloydiibacteriota</taxon>
    </lineage>
</organism>
<keyword evidence="1" id="KW-0812">Transmembrane</keyword>
<evidence type="ECO:0000313" key="2">
    <source>
        <dbReference type="EMBL" id="OGZ12468.1"/>
    </source>
</evidence>
<gene>
    <name evidence="2" type="ORF">A3C93_04805</name>
</gene>